<evidence type="ECO:0000256" key="1">
    <source>
        <dbReference type="SAM" id="Phobius"/>
    </source>
</evidence>
<dbReference type="RefSeq" id="WP_139064970.1">
    <property type="nucleotide sequence ID" value="NZ_CP040812.1"/>
</dbReference>
<proteinExistence type="predicted"/>
<dbReference type="OrthoDB" id="9816502at2"/>
<accession>A0A5B7WZI6</accession>
<gene>
    <name evidence="2" type="ORF">FHG64_02750</name>
</gene>
<keyword evidence="1" id="KW-1133">Transmembrane helix</keyword>
<keyword evidence="1" id="KW-0472">Membrane</keyword>
<keyword evidence="3" id="KW-1185">Reference proteome</keyword>
<organism evidence="2 3">
    <name type="scientific">Antarcticibacterium flavum</name>
    <dbReference type="NCBI Taxonomy" id="2058175"/>
    <lineage>
        <taxon>Bacteria</taxon>
        <taxon>Pseudomonadati</taxon>
        <taxon>Bacteroidota</taxon>
        <taxon>Flavobacteriia</taxon>
        <taxon>Flavobacteriales</taxon>
        <taxon>Flavobacteriaceae</taxon>
        <taxon>Antarcticibacterium</taxon>
    </lineage>
</organism>
<sequence>MSDTISTYTFLPWLRQGIANKIGTGGSSAGRATIPVSLKLKGKALQGADLEHTINRQIALYGPGDIIGIDKKAIVKNEPRNWITNFEPNYMPYIEFYDEDFPWRYSPLAVDKDRLQPWLALVVLKEDEFEEPKNMLDRPLAYIKVPNPQVCMQPADQLWAWAHVHVNEDILEENKIVTGDPSDIKNVLTKLQDLLDNNPDMAYSRIMCPRKLEPNVSYHAFLIPSFETGRLAGLGLDPSKSPAAKTDLWKNYDDKQDNNLFPVYHRWYFKTGTVGDFEYLVRLLEPKPVDSRVGRRPMDVQNPGSNVRGITDPALGGILQLGGALKIPFDALGDTDKEEVIKYDNWDQDPYPHPFQQDLAAFINLADEYSVKISAKANEDAKIGLEPNSNDEDKDPLITAPLYGRWHALQQRLLKERDGSEMTNKKNWVHELNLDPRYRVPAGLGTGVVQKNQENYMEAAWKQVGDILEANRKIRQAQLAREASWVWYDKHLRPTLETNLEKAFFITRPVQARAMVKTDNEGQGNLQTVYYTLKKSRIPLALSSAAMRRVLRPGSRLMKNLPFEGNVKISNLIDRVNKAEVYPAPPKVVPEDLPTIEDVRKEGENTIPGWAIDWIKKYPRLKTWLIILVIIMFLVMMFAPGDVLPTAFYTLLFIFSVIALVRYNKWKKQMDATEKVKEENMSPEYVGEMPKSADFEITPADSTVTPKFGDTDSTEAQKFKAALRDNFDVIEQSRILGEQPEKPKVDLHELVHATFVAINPLLTIPRLVDSMVFLPPRIRDKMKEQFVEAMAYPEFDVPMYKPLKDISAELFLPNINFIGQNSISLLETNQKFIEAYMVGLNHEFARELLWREFPTDQRGSYFRQFWDVSSHLPDKGFTEEDWKEKMRDIPPLHRWSKFSELGDHDHREEGGDKENEVVLVVRGELLKKYPNAVIYAHKAAWVDNNGSIDSRKERQLVELEDVENPLKTEIKTPLYEAKVDPDITFFGFDLTATEAQGGTGDEEGDENRPGWFFVIKERPGEPRFGLDIEAAEEEIDAWNGLSWDRVAAGRSFLEINSAMEEIKIGEISLPSEDEKKQQNKEDKNIKWNKDMNAAELAYVLYQVPVMVAVHASEMLPKP</sequence>
<dbReference type="Proteomes" id="UP000309016">
    <property type="component" value="Chromosome"/>
</dbReference>
<dbReference type="AlphaFoldDB" id="A0A5B7WZI6"/>
<name>A0A5B7WZI6_9FLAO</name>
<evidence type="ECO:0000313" key="3">
    <source>
        <dbReference type="Proteomes" id="UP000309016"/>
    </source>
</evidence>
<dbReference type="KEGG" id="afla:FHG64_02750"/>
<evidence type="ECO:0000313" key="2">
    <source>
        <dbReference type="EMBL" id="QCY68395.1"/>
    </source>
</evidence>
<reference evidence="2 3" key="1">
    <citation type="submission" date="2019-06" db="EMBL/GenBank/DDBJ databases">
        <title>Complete genome sequence of Antarcticibacterium flavum KCTC 52984T from an Antarctic marine sediment.</title>
        <authorList>
            <person name="Lee Y.M."/>
            <person name="Shin S.C."/>
        </authorList>
    </citation>
    <scope>NUCLEOTIDE SEQUENCE [LARGE SCALE GENOMIC DNA]</scope>
    <source>
        <strain evidence="2 3">KCTC 52984</strain>
    </source>
</reference>
<dbReference type="EMBL" id="CP040812">
    <property type="protein sequence ID" value="QCY68395.1"/>
    <property type="molecule type" value="Genomic_DNA"/>
</dbReference>
<keyword evidence="1" id="KW-0812">Transmembrane</keyword>
<feature type="transmembrane region" description="Helical" evidence="1">
    <location>
        <begin position="646"/>
        <end position="663"/>
    </location>
</feature>
<feature type="transmembrane region" description="Helical" evidence="1">
    <location>
        <begin position="623"/>
        <end position="640"/>
    </location>
</feature>
<protein>
    <submittedName>
        <fullName evidence="2">Uncharacterized protein</fullName>
    </submittedName>
</protein>